<dbReference type="SUPFAM" id="SSF55781">
    <property type="entry name" value="GAF domain-like"/>
    <property type="match status" value="1"/>
</dbReference>
<dbReference type="eggNOG" id="arCOG06363">
    <property type="taxonomic scope" value="Archaea"/>
</dbReference>
<evidence type="ECO:0000259" key="3">
    <source>
        <dbReference type="SMART" id="SM00065"/>
    </source>
</evidence>
<evidence type="ECO:0000256" key="1">
    <source>
        <dbReference type="ARBA" id="ARBA00022679"/>
    </source>
</evidence>
<dbReference type="EMBL" id="CP001687">
    <property type="protein sequence ID" value="ACV12516.1"/>
    <property type="molecule type" value="Genomic_DNA"/>
</dbReference>
<dbReference type="InterPro" id="IPR003018">
    <property type="entry name" value="GAF"/>
</dbReference>
<dbReference type="STRING" id="519442.Huta_2350"/>
<name>C7NVJ3_HALUD</name>
<keyword evidence="5" id="KW-1185">Reference proteome</keyword>
<dbReference type="Proteomes" id="UP000002071">
    <property type="component" value="Chromosome"/>
</dbReference>
<accession>C7NVJ3</accession>
<dbReference type="Gene3D" id="3.40.50.2300">
    <property type="match status" value="1"/>
</dbReference>
<organism evidence="4 5">
    <name type="scientific">Halorhabdus utahensis (strain DSM 12940 / JCM 11049 / AX-2)</name>
    <dbReference type="NCBI Taxonomy" id="519442"/>
    <lineage>
        <taxon>Archaea</taxon>
        <taxon>Methanobacteriati</taxon>
        <taxon>Methanobacteriota</taxon>
        <taxon>Stenosarchaea group</taxon>
        <taxon>Halobacteria</taxon>
        <taxon>Halobacteriales</taxon>
        <taxon>Haloarculaceae</taxon>
        <taxon>Halorhabdus</taxon>
    </lineage>
</organism>
<keyword evidence="2" id="KW-0418">Kinase</keyword>
<dbReference type="Pfam" id="PF01590">
    <property type="entry name" value="GAF"/>
    <property type="match status" value="1"/>
</dbReference>
<dbReference type="RefSeq" id="WP_015790083.1">
    <property type="nucleotide sequence ID" value="NC_013158.1"/>
</dbReference>
<reference evidence="4 5" key="1">
    <citation type="journal article" date="2009" name="Stand. Genomic Sci.">
        <title>Complete genome sequence of Halorhabdus utahensis type strain (AX-2).</title>
        <authorList>
            <person name="Anderson I."/>
            <person name="Tindall B.J."/>
            <person name="Pomrenke H."/>
            <person name="Goker M."/>
            <person name="Lapidus A."/>
            <person name="Nolan M."/>
            <person name="Copeland A."/>
            <person name="Glavina Del Rio T."/>
            <person name="Chen F."/>
            <person name="Tice H."/>
            <person name="Cheng J.F."/>
            <person name="Lucas S."/>
            <person name="Chertkov O."/>
            <person name="Bruce D."/>
            <person name="Brettin T."/>
            <person name="Detter J.C."/>
            <person name="Han C."/>
            <person name="Goodwin L."/>
            <person name="Land M."/>
            <person name="Hauser L."/>
            <person name="Chang Y.J."/>
            <person name="Jeffries C.D."/>
            <person name="Pitluck S."/>
            <person name="Pati A."/>
            <person name="Mavromatis K."/>
            <person name="Ivanova N."/>
            <person name="Ovchinnikova G."/>
            <person name="Chen A."/>
            <person name="Palaniappan K."/>
            <person name="Chain P."/>
            <person name="Rohde M."/>
            <person name="Bristow J."/>
            <person name="Eisen J.A."/>
            <person name="Markowitz V."/>
            <person name="Hugenholtz P."/>
            <person name="Kyrpides N.C."/>
            <person name="Klenk H.P."/>
        </authorList>
    </citation>
    <scope>NUCLEOTIDE SEQUENCE [LARGE SCALE GENOMIC DNA]</scope>
    <source>
        <strain evidence="5">DSM 12940 / JCM 11049 / AX-2</strain>
    </source>
</reference>
<dbReference type="SUPFAM" id="SSF52172">
    <property type="entry name" value="CheY-like"/>
    <property type="match status" value="1"/>
</dbReference>
<dbReference type="OrthoDB" id="330337at2157"/>
<evidence type="ECO:0000256" key="2">
    <source>
        <dbReference type="ARBA" id="ARBA00022777"/>
    </source>
</evidence>
<proteinExistence type="predicted"/>
<keyword evidence="1" id="KW-0808">Transferase</keyword>
<feature type="domain" description="GAF" evidence="3">
    <location>
        <begin position="153"/>
        <end position="295"/>
    </location>
</feature>
<evidence type="ECO:0000313" key="5">
    <source>
        <dbReference type="Proteomes" id="UP000002071"/>
    </source>
</evidence>
<dbReference type="PANTHER" id="PTHR43102:SF2">
    <property type="entry name" value="GAF DOMAIN-CONTAINING PROTEIN"/>
    <property type="match status" value="1"/>
</dbReference>
<dbReference type="InterPro" id="IPR011006">
    <property type="entry name" value="CheY-like_superfamily"/>
</dbReference>
<dbReference type="GO" id="GO:0016301">
    <property type="term" value="F:kinase activity"/>
    <property type="evidence" value="ECO:0007669"/>
    <property type="project" value="UniProtKB-KW"/>
</dbReference>
<sequence>MTHRILCVDGDKDASEDTAETIRSQLADLDPVVETAGTLADAEALLGTDTDVIVTEYDLSDGTGFDIVSAAEDVCPDAGVILYTDTDPGTLDTIELRGAITEYVGKDSVFGEERLADLVRTTIETRSQGSYPMPQTEAERLAALQSFDLDDEELIESLDRITDLAAAHFDVEQASINLITEYSQEFLACYGEAEDWKTMDREDSICTFTILEESGVMAVEDVTEDPRFQSRADSLIELGIRAYMGANLITSNGLVIGPLCIYDDEPRSFSPAEKAYLRDLAAVAMDLIEYHTQLRAVGDIEEADQ</sequence>
<dbReference type="SMART" id="SM00065">
    <property type="entry name" value="GAF"/>
    <property type="match status" value="1"/>
</dbReference>
<dbReference type="Gene3D" id="3.30.450.40">
    <property type="match status" value="1"/>
</dbReference>
<evidence type="ECO:0000313" key="4">
    <source>
        <dbReference type="EMBL" id="ACV12516.1"/>
    </source>
</evidence>
<dbReference type="AlphaFoldDB" id="C7NVJ3"/>
<dbReference type="GeneID" id="8384649"/>
<dbReference type="KEGG" id="hut:Huta_2350"/>
<protein>
    <submittedName>
        <fullName evidence="4">Putative GAF sensor protein</fullName>
    </submittedName>
</protein>
<gene>
    <name evidence="4" type="ordered locus">Huta_2350</name>
</gene>
<dbReference type="PANTHER" id="PTHR43102">
    <property type="entry name" value="SLR1143 PROTEIN"/>
    <property type="match status" value="1"/>
</dbReference>
<dbReference type="InterPro" id="IPR029016">
    <property type="entry name" value="GAF-like_dom_sf"/>
</dbReference>
<dbReference type="HOGENOM" id="CLU_910915_0_0_2"/>